<feature type="domain" description="DUF6046" evidence="1">
    <location>
        <begin position="97"/>
        <end position="213"/>
    </location>
</feature>
<name>A0A9D2ILC5_9BACT</name>
<reference evidence="2" key="2">
    <citation type="submission" date="2021-04" db="EMBL/GenBank/DDBJ databases">
        <authorList>
            <person name="Gilroy R."/>
        </authorList>
    </citation>
    <scope>NUCLEOTIDE SEQUENCE</scope>
    <source>
        <strain evidence="2">ChiHjej11B10-19426</strain>
    </source>
</reference>
<proteinExistence type="predicted"/>
<reference evidence="2" key="1">
    <citation type="journal article" date="2021" name="PeerJ">
        <title>Extensive microbial diversity within the chicken gut microbiome revealed by metagenomics and culture.</title>
        <authorList>
            <person name="Gilroy R."/>
            <person name="Ravi A."/>
            <person name="Getino M."/>
            <person name="Pursley I."/>
            <person name="Horton D.L."/>
            <person name="Alikhan N.F."/>
            <person name="Baker D."/>
            <person name="Gharbi K."/>
            <person name="Hall N."/>
            <person name="Watson M."/>
            <person name="Adriaenssens E.M."/>
            <person name="Foster-Nyarko E."/>
            <person name="Jarju S."/>
            <person name="Secka A."/>
            <person name="Antonio M."/>
            <person name="Oren A."/>
            <person name="Chaudhuri R.R."/>
            <person name="La Ragione R."/>
            <person name="Hildebrand F."/>
            <person name="Pallen M.J."/>
        </authorList>
    </citation>
    <scope>NUCLEOTIDE SEQUENCE</scope>
    <source>
        <strain evidence="2">ChiHjej11B10-19426</strain>
    </source>
</reference>
<dbReference type="EMBL" id="DXCC01000015">
    <property type="protein sequence ID" value="HIZ15164.1"/>
    <property type="molecule type" value="Genomic_DNA"/>
</dbReference>
<evidence type="ECO:0000259" key="1">
    <source>
        <dbReference type="Pfam" id="PF19512"/>
    </source>
</evidence>
<accession>A0A9D2ILC5</accession>
<sequence>MEQSERYDSMRHRFDPGDFMCDLVRMRGLIYPGLAFRRLEQGVKRETPYDGYVAAAPTIRTETLGATPIRRQDINGRWYFMPVTLRHGEPLTELELPNAAISMTGKKRIVETALTGRRGTVNELISVDSYEINLSAVLVGLDGNYPEADVKRLRDLYELNEAVELESALSDLILEADDKIVIETIEFPITPGTENIQVVRMTARTDASVELIIE</sequence>
<protein>
    <recommendedName>
        <fullName evidence="1">DUF6046 domain-containing protein</fullName>
    </recommendedName>
</protein>
<dbReference type="InterPro" id="IPR046109">
    <property type="entry name" value="DUF6046"/>
</dbReference>
<evidence type="ECO:0000313" key="2">
    <source>
        <dbReference type="EMBL" id="HIZ15164.1"/>
    </source>
</evidence>
<organism evidence="2 3">
    <name type="scientific">Candidatus Tidjanibacter faecipullorum</name>
    <dbReference type="NCBI Taxonomy" id="2838766"/>
    <lineage>
        <taxon>Bacteria</taxon>
        <taxon>Pseudomonadati</taxon>
        <taxon>Bacteroidota</taxon>
        <taxon>Bacteroidia</taxon>
        <taxon>Bacteroidales</taxon>
        <taxon>Rikenellaceae</taxon>
        <taxon>Tidjanibacter</taxon>
    </lineage>
</organism>
<gene>
    <name evidence="2" type="ORF">H9816_04570</name>
</gene>
<dbReference type="Proteomes" id="UP000824014">
    <property type="component" value="Unassembled WGS sequence"/>
</dbReference>
<comment type="caution">
    <text evidence="2">The sequence shown here is derived from an EMBL/GenBank/DDBJ whole genome shotgun (WGS) entry which is preliminary data.</text>
</comment>
<dbReference type="Pfam" id="PF19512">
    <property type="entry name" value="DUF6046"/>
    <property type="match status" value="1"/>
</dbReference>
<evidence type="ECO:0000313" key="3">
    <source>
        <dbReference type="Proteomes" id="UP000824014"/>
    </source>
</evidence>
<dbReference type="AlphaFoldDB" id="A0A9D2ILC5"/>